<evidence type="ECO:0000256" key="1">
    <source>
        <dbReference type="SAM" id="MobiDB-lite"/>
    </source>
</evidence>
<name>A0ABT3CM95_9MYCO</name>
<protein>
    <submittedName>
        <fullName evidence="2">Uncharacterized protein</fullName>
    </submittedName>
</protein>
<sequence length="80" mass="7529">MGGVLLSGAVGCGSPAPAPEPNPSSSAPATAEHGAFAHCLSEHGVAEPAGESGVDQATWDSARQACASLAPGPGPGPATP</sequence>
<accession>A0ABT3CM95</accession>
<dbReference type="Proteomes" id="UP001526201">
    <property type="component" value="Unassembled WGS sequence"/>
</dbReference>
<feature type="region of interest" description="Disordered" evidence="1">
    <location>
        <begin position="1"/>
        <end position="58"/>
    </location>
</feature>
<organism evidence="2 3">
    <name type="scientific">Mycolicibacterium komossense</name>
    <dbReference type="NCBI Taxonomy" id="1779"/>
    <lineage>
        <taxon>Bacteria</taxon>
        <taxon>Bacillati</taxon>
        <taxon>Actinomycetota</taxon>
        <taxon>Actinomycetes</taxon>
        <taxon>Mycobacteriales</taxon>
        <taxon>Mycobacteriaceae</taxon>
        <taxon>Mycolicibacterium</taxon>
    </lineage>
</organism>
<evidence type="ECO:0000313" key="2">
    <source>
        <dbReference type="EMBL" id="MCV7230610.1"/>
    </source>
</evidence>
<reference evidence="2 3" key="1">
    <citation type="journal article" date="2022" name="BMC Genomics">
        <title>Comparative genome analysis of mycobacteria focusing on tRNA and non-coding RNA.</title>
        <authorList>
            <person name="Behra P.R.K."/>
            <person name="Pettersson B.M.F."/>
            <person name="Ramesh M."/>
            <person name="Das S."/>
            <person name="Dasgupta S."/>
            <person name="Kirsebom L.A."/>
        </authorList>
    </citation>
    <scope>NUCLEOTIDE SEQUENCE [LARGE SCALE GENOMIC DNA]</scope>
    <source>
        <strain evidence="2 3">DSM 44078</strain>
    </source>
</reference>
<dbReference type="EMBL" id="JACKTY010000051">
    <property type="protein sequence ID" value="MCV7230610.1"/>
    <property type="molecule type" value="Genomic_DNA"/>
</dbReference>
<evidence type="ECO:0000313" key="3">
    <source>
        <dbReference type="Proteomes" id="UP001526201"/>
    </source>
</evidence>
<keyword evidence="3" id="KW-1185">Reference proteome</keyword>
<proteinExistence type="predicted"/>
<gene>
    <name evidence="2" type="ORF">H7J73_31845</name>
</gene>
<comment type="caution">
    <text evidence="2">The sequence shown here is derived from an EMBL/GenBank/DDBJ whole genome shotgun (WGS) entry which is preliminary data.</text>
</comment>